<comment type="cofactor">
    <cofactor evidence="5">
        <name>[2Fe-2S] cluster</name>
        <dbReference type="ChEBI" id="CHEBI:190135"/>
    </cofactor>
</comment>
<organism evidence="8 9">
    <name type="scientific">Methylobacterium indicum</name>
    <dbReference type="NCBI Taxonomy" id="1775910"/>
    <lineage>
        <taxon>Bacteria</taxon>
        <taxon>Pseudomonadati</taxon>
        <taxon>Pseudomonadota</taxon>
        <taxon>Alphaproteobacteria</taxon>
        <taxon>Hyphomicrobiales</taxon>
        <taxon>Methylobacteriaceae</taxon>
        <taxon>Methylobacterium</taxon>
    </lineage>
</organism>
<gene>
    <name evidence="8" type="ORF">mvi_47130</name>
</gene>
<dbReference type="OrthoDB" id="9800167at2"/>
<dbReference type="InterPro" id="IPR036922">
    <property type="entry name" value="Rieske_2Fe-2S_sf"/>
</dbReference>
<dbReference type="KEGG" id="mind:mvi_47130"/>
<dbReference type="PANTHER" id="PTHR21496:SF0">
    <property type="entry name" value="RIESKE DOMAIN-CONTAINING PROTEIN"/>
    <property type="match status" value="1"/>
</dbReference>
<evidence type="ECO:0000256" key="1">
    <source>
        <dbReference type="ARBA" id="ARBA00022714"/>
    </source>
</evidence>
<dbReference type="Pfam" id="PF00355">
    <property type="entry name" value="Rieske"/>
    <property type="match status" value="1"/>
</dbReference>
<dbReference type="PROSITE" id="PS51296">
    <property type="entry name" value="RIESKE"/>
    <property type="match status" value="1"/>
</dbReference>
<proteinExistence type="inferred from homology"/>
<evidence type="ECO:0000256" key="3">
    <source>
        <dbReference type="ARBA" id="ARBA00023004"/>
    </source>
</evidence>
<dbReference type="GO" id="GO:0051537">
    <property type="term" value="F:2 iron, 2 sulfur cluster binding"/>
    <property type="evidence" value="ECO:0007669"/>
    <property type="project" value="UniProtKB-KW"/>
</dbReference>
<keyword evidence="3" id="KW-0408">Iron</keyword>
<evidence type="ECO:0000256" key="5">
    <source>
        <dbReference type="ARBA" id="ARBA00034078"/>
    </source>
</evidence>
<protein>
    <submittedName>
        <fullName evidence="8">Rieske family ferredoxin</fullName>
    </submittedName>
</protein>
<dbReference type="EMBL" id="AP024145">
    <property type="protein sequence ID" value="BCM86252.1"/>
    <property type="molecule type" value="Genomic_DNA"/>
</dbReference>
<keyword evidence="2" id="KW-0479">Metal-binding</keyword>
<dbReference type="InterPro" id="IPR017941">
    <property type="entry name" value="Rieske_2Fe-2S"/>
</dbReference>
<evidence type="ECO:0000313" key="8">
    <source>
        <dbReference type="EMBL" id="BCM86252.1"/>
    </source>
</evidence>
<dbReference type="AlphaFoldDB" id="A0A8H9C7H0"/>
<evidence type="ECO:0000313" key="9">
    <source>
        <dbReference type="Proteomes" id="UP000663508"/>
    </source>
</evidence>
<sequence length="117" mass="12233">MTAGAMTTGPGPIWHRVADLSDFADRPVLARAAGGVALALYRLDGAVHATQALCTHAGVSLADGEVVEGYIECPAHYGLFEIATGRAQGGPVCRDLATYPVRVEGTEVWVEVAPERS</sequence>
<dbReference type="SUPFAM" id="SSF50022">
    <property type="entry name" value="ISP domain"/>
    <property type="match status" value="1"/>
</dbReference>
<evidence type="ECO:0000256" key="6">
    <source>
        <dbReference type="ARBA" id="ARBA00038001"/>
    </source>
</evidence>
<name>A0A8H9C7H0_9HYPH</name>
<dbReference type="GO" id="GO:0046872">
    <property type="term" value="F:metal ion binding"/>
    <property type="evidence" value="ECO:0007669"/>
    <property type="project" value="UniProtKB-KW"/>
</dbReference>
<keyword evidence="1" id="KW-0001">2Fe-2S</keyword>
<dbReference type="CDD" id="cd03528">
    <property type="entry name" value="Rieske_RO_ferredoxin"/>
    <property type="match status" value="1"/>
</dbReference>
<evidence type="ECO:0000256" key="2">
    <source>
        <dbReference type="ARBA" id="ARBA00022723"/>
    </source>
</evidence>
<dbReference type="Proteomes" id="UP000663508">
    <property type="component" value="Chromosome"/>
</dbReference>
<feature type="domain" description="Rieske" evidence="7">
    <location>
        <begin position="14"/>
        <end position="110"/>
    </location>
</feature>
<dbReference type="Gene3D" id="2.102.10.10">
    <property type="entry name" value="Rieske [2Fe-2S] iron-sulphur domain"/>
    <property type="match status" value="1"/>
</dbReference>
<evidence type="ECO:0000259" key="7">
    <source>
        <dbReference type="PROSITE" id="PS51296"/>
    </source>
</evidence>
<evidence type="ECO:0000256" key="4">
    <source>
        <dbReference type="ARBA" id="ARBA00023014"/>
    </source>
</evidence>
<comment type="similarity">
    <text evidence="6">Belongs to the bacterial ring-hydroxylating dioxygenase ferredoxin component family.</text>
</comment>
<accession>A0A8H9C7H0</accession>
<keyword evidence="4" id="KW-0411">Iron-sulfur</keyword>
<reference evidence="8" key="1">
    <citation type="submission" date="2020-11" db="EMBL/GenBank/DDBJ databases">
        <title>Complete genome sequence of a novel pathogenic Methylobacterium strain isolated from rice in Vietnam.</title>
        <authorList>
            <person name="Lai K."/>
            <person name="Okazaki S."/>
            <person name="Higashi K."/>
            <person name="Mori H."/>
            <person name="Toyoda A."/>
            <person name="Kurokawa K."/>
        </authorList>
    </citation>
    <scope>NUCLEOTIDE SEQUENCE</scope>
    <source>
        <strain evidence="8">VL1</strain>
    </source>
</reference>
<dbReference type="PANTHER" id="PTHR21496">
    <property type="entry name" value="FERREDOXIN-RELATED"/>
    <property type="match status" value="1"/>
</dbReference>